<dbReference type="SUPFAM" id="SSF53098">
    <property type="entry name" value="Ribonuclease H-like"/>
    <property type="match status" value="1"/>
</dbReference>
<evidence type="ECO:0000256" key="14">
    <source>
        <dbReference type="NCBIfam" id="TIGR00228"/>
    </source>
</evidence>
<keyword evidence="8 13" id="KW-0460">Magnesium</keyword>
<keyword evidence="7 13" id="KW-0378">Hydrolase</keyword>
<dbReference type="GO" id="GO:0006281">
    <property type="term" value="P:DNA repair"/>
    <property type="evidence" value="ECO:0007669"/>
    <property type="project" value="UniProtKB-UniRule"/>
</dbReference>
<dbReference type="GO" id="GO:0000287">
    <property type="term" value="F:magnesium ion binding"/>
    <property type="evidence" value="ECO:0007669"/>
    <property type="project" value="UniProtKB-UniRule"/>
</dbReference>
<feature type="active site" evidence="13">
    <location>
        <position position="7"/>
    </location>
</feature>
<dbReference type="GO" id="GO:0003677">
    <property type="term" value="F:DNA binding"/>
    <property type="evidence" value="ECO:0007669"/>
    <property type="project" value="UniProtKB-KW"/>
</dbReference>
<dbReference type="HAMAP" id="MF_00034">
    <property type="entry name" value="RuvC"/>
    <property type="match status" value="1"/>
</dbReference>
<comment type="catalytic activity">
    <reaction evidence="12 13">
        <text>Endonucleolytic cleavage at a junction such as a reciprocal single-stranded crossover between two homologous DNA duplexes (Holliday junction).</text>
        <dbReference type="EC" id="3.1.21.10"/>
    </reaction>
</comment>
<dbReference type="EC" id="3.1.21.10" evidence="13 14"/>
<dbReference type="InterPro" id="IPR020563">
    <property type="entry name" value="X-over_junc_endoDNase_Mg_BS"/>
</dbReference>
<comment type="subcellular location">
    <subcellularLocation>
        <location evidence="13">Cytoplasm</location>
    </subcellularLocation>
</comment>
<dbReference type="InterPro" id="IPR012337">
    <property type="entry name" value="RNaseH-like_sf"/>
</dbReference>
<keyword evidence="9 13" id="KW-0238">DNA-binding</keyword>
<keyword evidence="5 13" id="KW-0255">Endonuclease</keyword>
<keyword evidence="10 13" id="KW-0233">DNA recombination</keyword>
<evidence type="ECO:0000256" key="12">
    <source>
        <dbReference type="ARBA" id="ARBA00029354"/>
    </source>
</evidence>
<dbReference type="Pfam" id="PF02075">
    <property type="entry name" value="RuvC"/>
    <property type="match status" value="1"/>
</dbReference>
<dbReference type="GO" id="GO:0006310">
    <property type="term" value="P:DNA recombination"/>
    <property type="evidence" value="ECO:0007669"/>
    <property type="project" value="UniProtKB-UniRule"/>
</dbReference>
<comment type="similarity">
    <text evidence="1 13">Belongs to the RuvC family.</text>
</comment>
<feature type="active site" evidence="13">
    <location>
        <position position="140"/>
    </location>
</feature>
<feature type="binding site" evidence="13">
    <location>
        <position position="7"/>
    </location>
    <ligand>
        <name>Mg(2+)</name>
        <dbReference type="ChEBI" id="CHEBI:18420"/>
        <label>1</label>
    </ligand>
</feature>
<reference evidence="15 16" key="1">
    <citation type="journal article" date="2016" name="Nat. Commun.">
        <title>Thousands of microbial genomes shed light on interconnected biogeochemical processes in an aquifer system.</title>
        <authorList>
            <person name="Anantharaman K."/>
            <person name="Brown C.T."/>
            <person name="Hug L.A."/>
            <person name="Sharon I."/>
            <person name="Castelle C.J."/>
            <person name="Probst A.J."/>
            <person name="Thomas B.C."/>
            <person name="Singh A."/>
            <person name="Wilkins M.J."/>
            <person name="Karaoz U."/>
            <person name="Brodie E.L."/>
            <person name="Williams K.H."/>
            <person name="Hubbard S.S."/>
            <person name="Banfield J.F."/>
        </authorList>
    </citation>
    <scope>NUCLEOTIDE SEQUENCE [LARGE SCALE GENOMIC DNA]</scope>
</reference>
<evidence type="ECO:0000256" key="1">
    <source>
        <dbReference type="ARBA" id="ARBA00009518"/>
    </source>
</evidence>
<comment type="caution">
    <text evidence="15">The sequence shown here is derived from an EMBL/GenBank/DDBJ whole genome shotgun (WGS) entry which is preliminary data.</text>
</comment>
<organism evidence="15 16">
    <name type="scientific">Candidatus Sungbacteria bacterium RIFCSPHIGHO2_01_FULL_47_32</name>
    <dbReference type="NCBI Taxonomy" id="1802264"/>
    <lineage>
        <taxon>Bacteria</taxon>
        <taxon>Candidatus Sungiibacteriota</taxon>
    </lineage>
</organism>
<dbReference type="FunFam" id="3.30.420.10:FF:000002">
    <property type="entry name" value="Crossover junction endodeoxyribonuclease RuvC"/>
    <property type="match status" value="1"/>
</dbReference>
<evidence type="ECO:0000256" key="13">
    <source>
        <dbReference type="HAMAP-Rule" id="MF_00034"/>
    </source>
</evidence>
<dbReference type="PRINTS" id="PR00696">
    <property type="entry name" value="RSOLVASERUVC"/>
</dbReference>
<feature type="active site" evidence="13">
    <location>
        <position position="67"/>
    </location>
</feature>
<sequence>MIILGIDPGTHRLGYSVLEYDRGAFRVLAADVIESAPKTPQNDVLERIAKDLARIIDIHKPGILALEKLFFFKNNKTAFRVSEARGVILLTGQARGLTIYEYTPLEVKMALTGYGKADKAQVQYMVKNILSLDTMPRLDDITDAMAVAITCAHRFVGERHI</sequence>
<feature type="binding site" evidence="13">
    <location>
        <position position="140"/>
    </location>
    <ligand>
        <name>Mg(2+)</name>
        <dbReference type="ChEBI" id="CHEBI:18420"/>
        <label>1</label>
    </ligand>
</feature>
<comment type="function">
    <text evidence="13">The RuvA-RuvB-RuvC complex processes Holliday junction (HJ) DNA during genetic recombination and DNA repair. Endonuclease that resolves HJ intermediates. Cleaves cruciform DNA by making single-stranded nicks across the HJ at symmetrical positions within the homologous arms, yielding a 5'-phosphate and a 3'-hydroxyl group; requires a central core of homology in the junction. The consensus cleavage sequence is 5'-(A/T)TT(C/G)-3'. Cleavage occurs on the 3'-side of the TT dinucleotide at the point of strand exchange. HJ branch migration catalyzed by RuvA-RuvB allows RuvC to scan DNA until it finds its consensus sequence, where it cleaves and resolves the cruciform DNA.</text>
</comment>
<accession>A0A1G2K2Y8</accession>
<dbReference type="PANTHER" id="PTHR30194:SF3">
    <property type="entry name" value="CROSSOVER JUNCTION ENDODEOXYRIBONUCLEASE RUVC"/>
    <property type="match status" value="1"/>
</dbReference>
<dbReference type="PANTHER" id="PTHR30194">
    <property type="entry name" value="CROSSOVER JUNCTION ENDODEOXYRIBONUCLEASE RUVC"/>
    <property type="match status" value="1"/>
</dbReference>
<evidence type="ECO:0000256" key="7">
    <source>
        <dbReference type="ARBA" id="ARBA00022801"/>
    </source>
</evidence>
<keyword evidence="11 13" id="KW-0234">DNA repair</keyword>
<dbReference type="InterPro" id="IPR036397">
    <property type="entry name" value="RNaseH_sf"/>
</dbReference>
<dbReference type="GO" id="GO:0048476">
    <property type="term" value="C:Holliday junction resolvase complex"/>
    <property type="evidence" value="ECO:0007669"/>
    <property type="project" value="UniProtKB-UniRule"/>
</dbReference>
<dbReference type="Gene3D" id="3.30.420.10">
    <property type="entry name" value="Ribonuclease H-like superfamily/Ribonuclease H"/>
    <property type="match status" value="1"/>
</dbReference>
<evidence type="ECO:0000256" key="8">
    <source>
        <dbReference type="ARBA" id="ARBA00022842"/>
    </source>
</evidence>
<feature type="binding site" evidence="13">
    <location>
        <position position="67"/>
    </location>
    <ligand>
        <name>Mg(2+)</name>
        <dbReference type="ChEBI" id="CHEBI:18420"/>
        <label>2</label>
    </ligand>
</feature>
<evidence type="ECO:0000313" key="15">
    <source>
        <dbReference type="EMBL" id="OGZ93755.1"/>
    </source>
</evidence>
<evidence type="ECO:0000256" key="4">
    <source>
        <dbReference type="ARBA" id="ARBA00022723"/>
    </source>
</evidence>
<dbReference type="CDD" id="cd16962">
    <property type="entry name" value="RuvC"/>
    <property type="match status" value="1"/>
</dbReference>
<keyword evidence="6 13" id="KW-0227">DNA damage</keyword>
<dbReference type="NCBIfam" id="NF000711">
    <property type="entry name" value="PRK00039.2-1"/>
    <property type="match status" value="1"/>
</dbReference>
<dbReference type="NCBIfam" id="TIGR00228">
    <property type="entry name" value="ruvC"/>
    <property type="match status" value="1"/>
</dbReference>
<evidence type="ECO:0000256" key="11">
    <source>
        <dbReference type="ARBA" id="ARBA00023204"/>
    </source>
</evidence>
<dbReference type="GO" id="GO:0008821">
    <property type="term" value="F:crossover junction DNA endonuclease activity"/>
    <property type="evidence" value="ECO:0007669"/>
    <property type="project" value="UniProtKB-UniRule"/>
</dbReference>
<evidence type="ECO:0000256" key="2">
    <source>
        <dbReference type="ARBA" id="ARBA00022490"/>
    </source>
</evidence>
<comment type="subunit">
    <text evidence="13">Homodimer which binds Holliday junction (HJ) DNA. The HJ becomes 2-fold symmetrical on binding to RuvC with unstacked arms; it has a different conformation from HJ DNA in complex with RuvA. In the full resolvosome a probable DNA-RuvA(4)-RuvB(12)-RuvC(2) complex forms which resolves the HJ.</text>
</comment>
<dbReference type="AlphaFoldDB" id="A0A1G2K2Y8"/>
<gene>
    <name evidence="13" type="primary">ruvC</name>
    <name evidence="15" type="ORF">A2633_02710</name>
</gene>
<evidence type="ECO:0000256" key="10">
    <source>
        <dbReference type="ARBA" id="ARBA00023172"/>
    </source>
</evidence>
<evidence type="ECO:0000256" key="9">
    <source>
        <dbReference type="ARBA" id="ARBA00023125"/>
    </source>
</evidence>
<dbReference type="GO" id="GO:0005737">
    <property type="term" value="C:cytoplasm"/>
    <property type="evidence" value="ECO:0007669"/>
    <property type="project" value="UniProtKB-SubCell"/>
</dbReference>
<dbReference type="Proteomes" id="UP000177152">
    <property type="component" value="Unassembled WGS sequence"/>
</dbReference>
<dbReference type="PROSITE" id="PS01321">
    <property type="entry name" value="RUVC"/>
    <property type="match status" value="1"/>
</dbReference>
<dbReference type="InterPro" id="IPR002176">
    <property type="entry name" value="X-over_junc_endoDNase_RuvC"/>
</dbReference>
<keyword evidence="2 13" id="KW-0963">Cytoplasm</keyword>
<evidence type="ECO:0000256" key="3">
    <source>
        <dbReference type="ARBA" id="ARBA00022722"/>
    </source>
</evidence>
<name>A0A1G2K2Y8_9BACT</name>
<dbReference type="EMBL" id="MHQC01000051">
    <property type="protein sequence ID" value="OGZ93755.1"/>
    <property type="molecule type" value="Genomic_DNA"/>
</dbReference>
<evidence type="ECO:0000256" key="6">
    <source>
        <dbReference type="ARBA" id="ARBA00022763"/>
    </source>
</evidence>
<proteinExistence type="inferred from homology"/>
<keyword evidence="3 13" id="KW-0540">Nuclease</keyword>
<evidence type="ECO:0000313" key="16">
    <source>
        <dbReference type="Proteomes" id="UP000177152"/>
    </source>
</evidence>
<keyword evidence="4 13" id="KW-0479">Metal-binding</keyword>
<comment type="cofactor">
    <cofactor evidence="13">
        <name>Mg(2+)</name>
        <dbReference type="ChEBI" id="CHEBI:18420"/>
    </cofactor>
    <text evidence="13">Binds 2 Mg(2+) ion per subunit.</text>
</comment>
<protein>
    <recommendedName>
        <fullName evidence="13 14">Crossover junction endodeoxyribonuclease RuvC</fullName>
        <ecNumber evidence="13 14">3.1.21.10</ecNumber>
    </recommendedName>
    <alternativeName>
        <fullName evidence="13">Holliday junction nuclease RuvC</fullName>
    </alternativeName>
    <alternativeName>
        <fullName evidence="13">Holliday junction resolvase RuvC</fullName>
    </alternativeName>
</protein>
<evidence type="ECO:0000256" key="5">
    <source>
        <dbReference type="ARBA" id="ARBA00022759"/>
    </source>
</evidence>